<sequence>MKVFLSYSKGDKRVVDDIAATLQSFGHDVEDSGLNREPRDKPLLEAVDSADAVIPVISEHAFRSKRVQNEFSVIALARATGKRDQAIVPIVLDKSPIPNYFTEWQAIDFSSSVEQSLKRLKDALTPDGSEDAGNVTTASAEVATKADEHSKQVETLRRALRAGALTLMCGAGTSVAAGIPVWNALLLKLLGSMMQRLSKDHAIALTEHAAQEFLSRTDASALILGKYLKTNLGGDFTSEVRDVLYSTSPAGSPLIDSIVELARPQRDSRALDSIITFNFDALFEENLTRNNINNKSIFSEAIKHESCELPIYHVHGFLPRKGPVDTAGLVFSEDAYHSQFIDPFSWSNLIQLNKLTQNTCLFVGISLTDPNMRRLLDVAWRKNAEKTLPHFIIKLAPRQHSALDQRILRILEEQDANGLGLNVIWINDYTEIPGLLLQIAARTGIAA</sequence>
<dbReference type="Gene3D" id="3.40.50.10140">
    <property type="entry name" value="Toll/interleukin-1 receptor homology (TIR) domain"/>
    <property type="match status" value="1"/>
</dbReference>
<dbReference type="SUPFAM" id="SSF52467">
    <property type="entry name" value="DHS-like NAD/FAD-binding domain"/>
    <property type="match status" value="1"/>
</dbReference>
<proteinExistence type="predicted"/>
<evidence type="ECO:0000313" key="2">
    <source>
        <dbReference type="EMBL" id="MUI11467.1"/>
    </source>
</evidence>
<dbReference type="Gene3D" id="3.40.50.1220">
    <property type="entry name" value="TPP-binding domain"/>
    <property type="match status" value="1"/>
</dbReference>
<reference evidence="2 3" key="1">
    <citation type="submission" date="2019-11" db="EMBL/GenBank/DDBJ databases">
        <title>Draft Genome Sequences of Six Type Strains of the Genus Massilia.</title>
        <authorList>
            <person name="Miess H."/>
            <person name="Frediansyah A."/>
            <person name="Goeker M."/>
            <person name="Gross H."/>
        </authorList>
    </citation>
    <scope>NUCLEOTIDE SEQUENCE [LARGE SCALE GENOMIC DNA]</scope>
    <source>
        <strain evidence="2 3">DSM 17513</strain>
    </source>
</reference>
<dbReference type="OrthoDB" id="9156501at2"/>
<dbReference type="InterPro" id="IPR029035">
    <property type="entry name" value="DHS-like_NAD/FAD-binding_dom"/>
</dbReference>
<protein>
    <submittedName>
        <fullName evidence="2">TIR domain-containing protein</fullName>
    </submittedName>
</protein>
<comment type="caution">
    <text evidence="2">The sequence shown here is derived from an EMBL/GenBank/DDBJ whole genome shotgun (WGS) entry which is preliminary data.</text>
</comment>
<dbReference type="SUPFAM" id="SSF52200">
    <property type="entry name" value="Toll/Interleukin receptor TIR domain"/>
    <property type="match status" value="1"/>
</dbReference>
<dbReference type="Proteomes" id="UP000431684">
    <property type="component" value="Unassembled WGS sequence"/>
</dbReference>
<name>A0A6I3X5J2_9BURK</name>
<dbReference type="InterPro" id="IPR000157">
    <property type="entry name" value="TIR_dom"/>
</dbReference>
<dbReference type="RefSeq" id="WP_155707533.1">
    <property type="nucleotide sequence ID" value="NZ_BMWU01000018.1"/>
</dbReference>
<dbReference type="EMBL" id="WNWM01000002">
    <property type="protein sequence ID" value="MUI11467.1"/>
    <property type="molecule type" value="Genomic_DNA"/>
</dbReference>
<dbReference type="Pfam" id="PF13289">
    <property type="entry name" value="SIR2_2"/>
    <property type="match status" value="1"/>
</dbReference>
<keyword evidence="3" id="KW-1185">Reference proteome</keyword>
<organism evidence="2 3">
    <name type="scientific">Pseudoduganella dura</name>
    <dbReference type="NCBI Taxonomy" id="321982"/>
    <lineage>
        <taxon>Bacteria</taxon>
        <taxon>Pseudomonadati</taxon>
        <taxon>Pseudomonadota</taxon>
        <taxon>Betaproteobacteria</taxon>
        <taxon>Burkholderiales</taxon>
        <taxon>Oxalobacteraceae</taxon>
        <taxon>Telluria group</taxon>
        <taxon>Pseudoduganella</taxon>
    </lineage>
</organism>
<accession>A0A6I3X5J2</accession>
<dbReference type="InterPro" id="IPR035897">
    <property type="entry name" value="Toll_tir_struct_dom_sf"/>
</dbReference>
<dbReference type="AlphaFoldDB" id="A0A6I3X5J2"/>
<gene>
    <name evidence="2" type="ORF">GJV26_03030</name>
</gene>
<dbReference type="Pfam" id="PF13676">
    <property type="entry name" value="TIR_2"/>
    <property type="match status" value="1"/>
</dbReference>
<feature type="domain" description="TIR" evidence="1">
    <location>
        <begin position="3"/>
        <end position="120"/>
    </location>
</feature>
<evidence type="ECO:0000313" key="3">
    <source>
        <dbReference type="Proteomes" id="UP000431684"/>
    </source>
</evidence>
<evidence type="ECO:0000259" key="1">
    <source>
        <dbReference type="Pfam" id="PF13676"/>
    </source>
</evidence>
<dbReference type="GO" id="GO:0007165">
    <property type="term" value="P:signal transduction"/>
    <property type="evidence" value="ECO:0007669"/>
    <property type="project" value="InterPro"/>
</dbReference>